<dbReference type="Proteomes" id="UP001150581">
    <property type="component" value="Unassembled WGS sequence"/>
</dbReference>
<protein>
    <submittedName>
        <fullName evidence="1">Uncharacterized protein</fullName>
    </submittedName>
</protein>
<proteinExistence type="predicted"/>
<dbReference type="EMBL" id="JANBPG010000672">
    <property type="protein sequence ID" value="KAJ1894601.1"/>
    <property type="molecule type" value="Genomic_DNA"/>
</dbReference>
<evidence type="ECO:0000313" key="1">
    <source>
        <dbReference type="EMBL" id="KAJ1894601.1"/>
    </source>
</evidence>
<accession>A0ACC1IN13</accession>
<reference evidence="1" key="1">
    <citation type="submission" date="2022-07" db="EMBL/GenBank/DDBJ databases">
        <title>Phylogenomic reconstructions and comparative analyses of Kickxellomycotina fungi.</title>
        <authorList>
            <person name="Reynolds N.K."/>
            <person name="Stajich J.E."/>
            <person name="Barry K."/>
            <person name="Grigoriev I.V."/>
            <person name="Crous P."/>
            <person name="Smith M.E."/>
        </authorList>
    </citation>
    <scope>NUCLEOTIDE SEQUENCE</scope>
    <source>
        <strain evidence="1">Benny 63K</strain>
    </source>
</reference>
<organism evidence="1 2">
    <name type="scientific">Kickxella alabastrina</name>
    <dbReference type="NCBI Taxonomy" id="61397"/>
    <lineage>
        <taxon>Eukaryota</taxon>
        <taxon>Fungi</taxon>
        <taxon>Fungi incertae sedis</taxon>
        <taxon>Zoopagomycota</taxon>
        <taxon>Kickxellomycotina</taxon>
        <taxon>Kickxellomycetes</taxon>
        <taxon>Kickxellales</taxon>
        <taxon>Kickxellaceae</taxon>
        <taxon>Kickxella</taxon>
    </lineage>
</organism>
<comment type="caution">
    <text evidence="1">The sequence shown here is derived from an EMBL/GenBank/DDBJ whole genome shotgun (WGS) entry which is preliminary data.</text>
</comment>
<evidence type="ECO:0000313" key="2">
    <source>
        <dbReference type="Proteomes" id="UP001150581"/>
    </source>
</evidence>
<name>A0ACC1IN13_9FUNG</name>
<gene>
    <name evidence="1" type="ORF">LPJ66_005091</name>
</gene>
<sequence length="926" mass="103563">MSPQALVQTFLQQPSEKQQLKLLQQAKSLQSHLSSCPHDPFMAPTTHTGYSKRAIFSATSRLLTCLVNEDIVNAYYVEYNHAIESSYIVFVPCGSETLGLFGRSIVSQVRHRPILSGTPIDASISAFQVRMLDPEDLGLGQWIWRSETISFEQVADPSHIMLEVAKWNSYDGSKVQAICDELTSSVSNQLYAYEHRKPDPAILTSTAIEWEQSIVEGHATHPMHRARYSLPPLKPIVPETEMFHINLEFVAVPRSELRIEGFLEELLNPLYSAADFTSTTPSNGGNSNDNITTASSTSTSTPNSQYILDFVDRSNEAVLPVHPLHMPAVLEMFKFARKLPFSVPAEAQASLRTVCPQAFVSLGYDIKLPLGIKVSSALRTISPWSTFVGPQITKVIPEILRGAPVQDALLIAGEPASAVSTNQNFDIAKYLSCIIRNDPEHICRPRGERVILAAALTGYSDDGTSMVVRQWGLDNADKRRRFLKSYTDRLFDAFLPPIMNHGFAFESHPQNSLLRIDAETGEIKGFIVRDFGGVKVHLKTFTHSTGATIDMLPDSCTNAATMYEVYDLAYHTLVQCQLHRLVRALDLHYCGSGWNIVRESFEHRVPESHPLRSTWYQETFDLKCFITMKLDGLYRDYIYKKVPNVMFYCGESEAVGSDGVHVGYKQHGTGNGVGQSQIRRQQILVQSEPQEAPVTITQVIVVSKPYETDLSQSEMCRAEDNTFHRSLISDTKDVGPEQSVYGWWLLLLIKPLYLAKVAVVFLFLYILRPACLVGLWTLRVLLFKPAVFIYLLFLERPFKTVLSVFLWILPILAFILVVTIVAILIGGIFGWLSAVALGLLNSPVANEPVATPTETKKPSTKTNSPQTVQLVLPESSPDGDDQHMLSKLSESQRQQQKQQQQHADVWTRRKYNAPPPSTAYASPKSK</sequence>
<keyword evidence="2" id="KW-1185">Reference proteome</keyword>